<dbReference type="EC" id="4.2.3.4" evidence="11"/>
<gene>
    <name evidence="14" type="ORF">BA195_13115</name>
</gene>
<dbReference type="Gene3D" id="1.20.1090.10">
    <property type="entry name" value="Dehydroquinate synthase-like - alpha domain"/>
    <property type="match status" value="1"/>
</dbReference>
<evidence type="ECO:0000256" key="11">
    <source>
        <dbReference type="NCBIfam" id="TIGR01357"/>
    </source>
</evidence>
<dbReference type="OrthoDB" id="9806583at2"/>
<comment type="cofactor">
    <cofactor evidence="3">
        <name>Zn(2+)</name>
        <dbReference type="ChEBI" id="CHEBI:29105"/>
    </cofactor>
</comment>
<dbReference type="GO" id="GO:0005737">
    <property type="term" value="C:cytoplasm"/>
    <property type="evidence" value="ECO:0007669"/>
    <property type="project" value="InterPro"/>
</dbReference>
<dbReference type="InterPro" id="IPR050071">
    <property type="entry name" value="Dehydroquinate_synthase"/>
</dbReference>
<feature type="domain" description="3-dehydroquinate synthase N-terminal" evidence="12">
    <location>
        <begin position="62"/>
        <end position="174"/>
    </location>
</feature>
<evidence type="ECO:0000256" key="1">
    <source>
        <dbReference type="ARBA" id="ARBA00001911"/>
    </source>
</evidence>
<dbReference type="NCBIfam" id="TIGR01357">
    <property type="entry name" value="aroB"/>
    <property type="match status" value="1"/>
</dbReference>
<dbReference type="AlphaFoldDB" id="A0A1B9XWH3"/>
<dbReference type="GO" id="GO:0009423">
    <property type="term" value="P:chorismate biosynthetic process"/>
    <property type="evidence" value="ECO:0007669"/>
    <property type="project" value="UniProtKB-UniRule"/>
</dbReference>
<dbReference type="STRING" id="447689.BA195_13115"/>
<dbReference type="InterPro" id="IPR056179">
    <property type="entry name" value="DHQS_C"/>
</dbReference>
<evidence type="ECO:0000313" key="14">
    <source>
        <dbReference type="EMBL" id="OCK41917.1"/>
    </source>
</evidence>
<evidence type="ECO:0000256" key="3">
    <source>
        <dbReference type="ARBA" id="ARBA00001947"/>
    </source>
</evidence>
<evidence type="ECO:0000256" key="2">
    <source>
        <dbReference type="ARBA" id="ARBA00001941"/>
    </source>
</evidence>
<organism evidence="14 15">
    <name type="scientific">Tenacibaculum soleae</name>
    <dbReference type="NCBI Taxonomy" id="447689"/>
    <lineage>
        <taxon>Bacteria</taxon>
        <taxon>Pseudomonadati</taxon>
        <taxon>Bacteroidota</taxon>
        <taxon>Flavobacteriia</taxon>
        <taxon>Flavobacteriales</taxon>
        <taxon>Flavobacteriaceae</taxon>
        <taxon>Tenacibaculum</taxon>
    </lineage>
</organism>
<comment type="cofactor">
    <cofactor evidence="2">
        <name>Co(2+)</name>
        <dbReference type="ChEBI" id="CHEBI:48828"/>
    </cofactor>
</comment>
<reference evidence="14 15" key="1">
    <citation type="submission" date="2016-06" db="EMBL/GenBank/DDBJ databases">
        <title>Draft Genome Sequence of Tenacibaculum soleae UCD-KL19.</title>
        <authorList>
            <person name="Eisen J.A."/>
            <person name="Coil D.A."/>
            <person name="Lujan K.M."/>
        </authorList>
    </citation>
    <scope>NUCLEOTIDE SEQUENCE [LARGE SCALE GENOMIC DNA]</scope>
    <source>
        <strain evidence="14 15">UCD-KL19</strain>
    </source>
</reference>
<keyword evidence="7" id="KW-0862">Zinc</keyword>
<dbReference type="Pfam" id="PF24621">
    <property type="entry name" value="DHQS_C"/>
    <property type="match status" value="1"/>
</dbReference>
<keyword evidence="9" id="KW-0456">Lyase</keyword>
<keyword evidence="15" id="KW-1185">Reference proteome</keyword>
<dbReference type="GO" id="GO:0003856">
    <property type="term" value="F:3-dehydroquinate synthase activity"/>
    <property type="evidence" value="ECO:0007669"/>
    <property type="project" value="UniProtKB-UniRule"/>
</dbReference>
<evidence type="ECO:0000256" key="6">
    <source>
        <dbReference type="ARBA" id="ARBA00022741"/>
    </source>
</evidence>
<dbReference type="InterPro" id="IPR030960">
    <property type="entry name" value="DHQS/DOIS_N"/>
</dbReference>
<evidence type="ECO:0000256" key="8">
    <source>
        <dbReference type="ARBA" id="ARBA00023027"/>
    </source>
</evidence>
<evidence type="ECO:0000256" key="9">
    <source>
        <dbReference type="ARBA" id="ARBA00023239"/>
    </source>
</evidence>
<comment type="caution">
    <text evidence="14">The sequence shown here is derived from an EMBL/GenBank/DDBJ whole genome shotgun (WGS) entry which is preliminary data.</text>
</comment>
<keyword evidence="8" id="KW-0520">NAD</keyword>
<dbReference type="GO" id="GO:0000166">
    <property type="term" value="F:nucleotide binding"/>
    <property type="evidence" value="ECO:0007669"/>
    <property type="project" value="UniProtKB-KW"/>
</dbReference>
<dbReference type="FunFam" id="3.40.50.1970:FF:000007">
    <property type="entry name" value="Pentafunctional AROM polypeptide"/>
    <property type="match status" value="1"/>
</dbReference>
<comment type="function">
    <text evidence="4">Catalyzes the conversion of 3-deoxy-D-arabino-heptulosonate 7-phosphate (DAHP) to dehydroquinate (DHQ).</text>
</comment>
<evidence type="ECO:0000259" key="12">
    <source>
        <dbReference type="Pfam" id="PF01761"/>
    </source>
</evidence>
<dbReference type="PANTHER" id="PTHR43622:SF1">
    <property type="entry name" value="3-DEHYDROQUINATE SYNTHASE"/>
    <property type="match status" value="1"/>
</dbReference>
<evidence type="ECO:0000256" key="5">
    <source>
        <dbReference type="ARBA" id="ARBA00022723"/>
    </source>
</evidence>
<name>A0A1B9XWH3_9FLAO</name>
<keyword evidence="10" id="KW-0170">Cobalt</keyword>
<evidence type="ECO:0000256" key="7">
    <source>
        <dbReference type="ARBA" id="ARBA00022833"/>
    </source>
</evidence>
<proteinExistence type="predicted"/>
<dbReference type="InterPro" id="IPR016037">
    <property type="entry name" value="DHQ_synth_AroB"/>
</dbReference>
<keyword evidence="5" id="KW-0479">Metal-binding</keyword>
<comment type="cofactor">
    <cofactor evidence="1">
        <name>NAD(+)</name>
        <dbReference type="ChEBI" id="CHEBI:57540"/>
    </cofactor>
</comment>
<dbReference type="SUPFAM" id="SSF56796">
    <property type="entry name" value="Dehydroquinate synthase-like"/>
    <property type="match status" value="1"/>
</dbReference>
<dbReference type="Gene3D" id="3.40.50.1970">
    <property type="match status" value="1"/>
</dbReference>
<evidence type="ECO:0000259" key="13">
    <source>
        <dbReference type="Pfam" id="PF24621"/>
    </source>
</evidence>
<protein>
    <recommendedName>
        <fullName evidence="11">3-dehydroquinate synthase</fullName>
        <ecNumber evidence="11">4.2.3.4</ecNumber>
    </recommendedName>
</protein>
<sequence length="352" mass="39340">MTSIQAATYPIHFNEKAYLELANLIRHNNYSSIFILVDDNTLTHCYPRFMSLLDTNKTIEVIQIDAGEIHKNIETCVGVWNVLTELGADRKSLLITLGGGVITDLGGFVAATFKRGIDFINVPTTLLSMVDASVGGKTGIDLGVLKNQIGLFANPIMIVLDPEYLHTLSAREIRSGTAEIIKYGMTHDVKLFNEIKGNASLNIIDLIHRSIEIKNEVVLKDPKEQNIRKVLNWGHTIGHGVESYFLENPEKENLTHGEAIAIGIVCETFLSSKILDFPSDKLQEVKKAIIAIYGKIDIKKEDFSSIIELMKHDKKNIGGEINFVLLSDYENFELNCKVSNQLIKDSLNYYKS</sequence>
<evidence type="ECO:0000256" key="10">
    <source>
        <dbReference type="ARBA" id="ARBA00023285"/>
    </source>
</evidence>
<dbReference type="EMBL" id="MAKX01000041">
    <property type="protein sequence ID" value="OCK41917.1"/>
    <property type="molecule type" value="Genomic_DNA"/>
</dbReference>
<accession>A0A1B9XWH3</accession>
<dbReference type="RefSeq" id="WP_068706315.1">
    <property type="nucleotide sequence ID" value="NZ_MAKX01000041.1"/>
</dbReference>
<dbReference type="InterPro" id="IPR030963">
    <property type="entry name" value="DHQ_synth_fam"/>
</dbReference>
<dbReference type="GO" id="GO:0009073">
    <property type="term" value="P:aromatic amino acid family biosynthetic process"/>
    <property type="evidence" value="ECO:0007669"/>
    <property type="project" value="InterPro"/>
</dbReference>
<dbReference type="Pfam" id="PF01761">
    <property type="entry name" value="DHQ_synthase"/>
    <property type="match status" value="1"/>
</dbReference>
<evidence type="ECO:0000256" key="4">
    <source>
        <dbReference type="ARBA" id="ARBA00003485"/>
    </source>
</evidence>
<dbReference type="Proteomes" id="UP000093186">
    <property type="component" value="Unassembled WGS sequence"/>
</dbReference>
<dbReference type="CDD" id="cd08195">
    <property type="entry name" value="DHQS"/>
    <property type="match status" value="1"/>
</dbReference>
<dbReference type="GO" id="GO:0046872">
    <property type="term" value="F:metal ion binding"/>
    <property type="evidence" value="ECO:0007669"/>
    <property type="project" value="UniProtKB-KW"/>
</dbReference>
<keyword evidence="6" id="KW-0547">Nucleotide-binding</keyword>
<dbReference type="PANTHER" id="PTHR43622">
    <property type="entry name" value="3-DEHYDROQUINATE SYNTHASE"/>
    <property type="match status" value="1"/>
</dbReference>
<evidence type="ECO:0000313" key="15">
    <source>
        <dbReference type="Proteomes" id="UP000093186"/>
    </source>
</evidence>
<dbReference type="PIRSF" id="PIRSF001455">
    <property type="entry name" value="DHQ_synth"/>
    <property type="match status" value="1"/>
</dbReference>
<feature type="domain" description="3-dehydroquinate synthase C-terminal" evidence="13">
    <location>
        <begin position="176"/>
        <end position="316"/>
    </location>
</feature>